<dbReference type="OMA" id="YWSFPEH"/>
<keyword evidence="1" id="KW-0479">Metal-binding</keyword>
<dbReference type="GeneID" id="104602959"/>
<evidence type="ECO:0000256" key="3">
    <source>
        <dbReference type="ARBA" id="ARBA00022837"/>
    </source>
</evidence>
<dbReference type="AlphaFoldDB" id="A0A1U8AR03"/>
<proteinExistence type="predicted"/>
<dbReference type="SUPFAM" id="SSF47473">
    <property type="entry name" value="EF-hand"/>
    <property type="match status" value="1"/>
</dbReference>
<gene>
    <name evidence="5" type="primary">LOC104602959</name>
</gene>
<sequence length="196" mass="22382">METLSPATILQFSLTVCVEYILCHRVLAWLIKLPQLDSSFQFPLRSLLDFISGKSKICSKIKYQSRESTPSQKSNAKGDDGRLCRRDVEEVINKLGLLYNPHGDKIQDGLSSDEVSKVFEDKEPSLEEVKDAFDVFDNNRDGFIDAKELQRVLCSLGFQEGYDVEQCKRMIKTFDVNRDGLIDFSEFLKLMESGFC</sequence>
<name>A0A1U8AR03_NELNU</name>
<dbReference type="GO" id="GO:0005509">
    <property type="term" value="F:calcium ion binding"/>
    <property type="evidence" value="ECO:0000318"/>
    <property type="project" value="GO_Central"/>
</dbReference>
<organism evidence="4 5">
    <name type="scientific">Nelumbo nucifera</name>
    <name type="common">Sacred lotus</name>
    <dbReference type="NCBI Taxonomy" id="4432"/>
    <lineage>
        <taxon>Eukaryota</taxon>
        <taxon>Viridiplantae</taxon>
        <taxon>Streptophyta</taxon>
        <taxon>Embryophyta</taxon>
        <taxon>Tracheophyta</taxon>
        <taxon>Spermatophyta</taxon>
        <taxon>Magnoliopsida</taxon>
        <taxon>Proteales</taxon>
        <taxon>Nelumbonaceae</taxon>
        <taxon>Nelumbo</taxon>
    </lineage>
</organism>
<dbReference type="FunFam" id="1.10.238.10:FF:000302">
    <property type="entry name" value="Probable calcium-binding protein CML46"/>
    <property type="match status" value="1"/>
</dbReference>
<dbReference type="PANTHER" id="PTHR10891">
    <property type="entry name" value="EF-HAND CALCIUM-BINDING DOMAIN CONTAINING PROTEIN"/>
    <property type="match status" value="1"/>
</dbReference>
<dbReference type="SMART" id="SM00054">
    <property type="entry name" value="EFh"/>
    <property type="match status" value="2"/>
</dbReference>
<dbReference type="KEGG" id="nnu:104602959"/>
<evidence type="ECO:0000313" key="4">
    <source>
        <dbReference type="Proteomes" id="UP000189703"/>
    </source>
</evidence>
<dbReference type="Gene3D" id="1.10.238.10">
    <property type="entry name" value="EF-hand"/>
    <property type="match status" value="1"/>
</dbReference>
<reference evidence="5" key="1">
    <citation type="submission" date="2025-08" db="UniProtKB">
        <authorList>
            <consortium name="RefSeq"/>
        </authorList>
    </citation>
    <scope>IDENTIFICATION</scope>
</reference>
<dbReference type="PROSITE" id="PS00018">
    <property type="entry name" value="EF_HAND_1"/>
    <property type="match status" value="2"/>
</dbReference>
<dbReference type="PROSITE" id="PS50222">
    <property type="entry name" value="EF_HAND_2"/>
    <property type="match status" value="2"/>
</dbReference>
<keyword evidence="2" id="KW-0677">Repeat</keyword>
<dbReference type="eggNOG" id="KOG0027">
    <property type="taxonomic scope" value="Eukaryota"/>
</dbReference>
<dbReference type="FunCoup" id="A0A1U8AR03">
    <property type="interactions" value="40"/>
</dbReference>
<dbReference type="InterPro" id="IPR018247">
    <property type="entry name" value="EF_Hand_1_Ca_BS"/>
</dbReference>
<evidence type="ECO:0000313" key="5">
    <source>
        <dbReference type="RefSeq" id="XP_010265143.1"/>
    </source>
</evidence>
<keyword evidence="4" id="KW-1185">Reference proteome</keyword>
<keyword evidence="3" id="KW-0106">Calcium</keyword>
<accession>A0A1U8AR03</accession>
<dbReference type="Pfam" id="PF13499">
    <property type="entry name" value="EF-hand_7"/>
    <property type="match status" value="1"/>
</dbReference>
<evidence type="ECO:0000256" key="1">
    <source>
        <dbReference type="ARBA" id="ARBA00022723"/>
    </source>
</evidence>
<dbReference type="OrthoDB" id="26525at2759"/>
<evidence type="ECO:0000256" key="2">
    <source>
        <dbReference type="ARBA" id="ARBA00022737"/>
    </source>
</evidence>
<dbReference type="Proteomes" id="UP000189703">
    <property type="component" value="Unplaced"/>
</dbReference>
<dbReference type="InterPro" id="IPR002048">
    <property type="entry name" value="EF_hand_dom"/>
</dbReference>
<dbReference type="InterPro" id="IPR039647">
    <property type="entry name" value="EF_hand_pair_protein_CML-like"/>
</dbReference>
<dbReference type="RefSeq" id="XP_010265143.1">
    <property type="nucleotide sequence ID" value="XM_010266841.2"/>
</dbReference>
<protein>
    <submittedName>
        <fullName evidence="5">Probable calcium-binding protein CML45</fullName>
    </submittedName>
</protein>
<dbReference type="InterPro" id="IPR011992">
    <property type="entry name" value="EF-hand-dom_pair"/>
</dbReference>
<dbReference type="STRING" id="4432.A0A1U8AR03"/>
<dbReference type="CDD" id="cd00051">
    <property type="entry name" value="EFh"/>
    <property type="match status" value="1"/>
</dbReference>